<keyword evidence="2" id="KW-1185">Reference proteome</keyword>
<evidence type="ECO:0000313" key="2">
    <source>
        <dbReference type="Proteomes" id="UP000182840"/>
    </source>
</evidence>
<evidence type="ECO:0000313" key="1">
    <source>
        <dbReference type="EMBL" id="APH74149.1"/>
    </source>
</evidence>
<dbReference type="Proteomes" id="UP000182840">
    <property type="component" value="Chromosome"/>
</dbReference>
<organism evidence="1 2">
    <name type="scientific">Aquibium oceanicum</name>
    <dbReference type="NCBI Taxonomy" id="1670800"/>
    <lineage>
        <taxon>Bacteria</taxon>
        <taxon>Pseudomonadati</taxon>
        <taxon>Pseudomonadota</taxon>
        <taxon>Alphaproteobacteria</taxon>
        <taxon>Hyphomicrobiales</taxon>
        <taxon>Phyllobacteriaceae</taxon>
        <taxon>Aquibium</taxon>
    </lineage>
</organism>
<dbReference type="AlphaFoldDB" id="A0A1L3SXK5"/>
<proteinExistence type="predicted"/>
<reference evidence="2" key="1">
    <citation type="submission" date="2016-11" db="EMBL/GenBank/DDBJ databases">
        <title>Mesorhizobium oceanicum sp. nov., isolated from deep seawater in South China Sea.</title>
        <authorList>
            <person name="Fu G.-Y."/>
        </authorList>
    </citation>
    <scope>NUCLEOTIDE SEQUENCE [LARGE SCALE GENOMIC DNA]</scope>
    <source>
        <strain evidence="2">B7</strain>
    </source>
</reference>
<gene>
    <name evidence="1" type="ORF">BSQ44_24330</name>
</gene>
<dbReference type="EMBL" id="CP018171">
    <property type="protein sequence ID" value="APH74149.1"/>
    <property type="molecule type" value="Genomic_DNA"/>
</dbReference>
<protein>
    <submittedName>
        <fullName evidence="1">Uncharacterized protein</fullName>
    </submittedName>
</protein>
<sequence>MITREQFDTVYNGLAAQGWKQSTLPCGTCAYRDPTHAGRKCAVGHLIPDGHYDPVMDDDHTGVGIWGLGSFQNIGLLGNLTHDEFQILQSTHDNNPLPADMKTAFDDLRKEWFPDDAD</sequence>
<dbReference type="KEGG" id="meso:BSQ44_24330"/>
<dbReference type="STRING" id="1670800.BSQ44_24330"/>
<dbReference type="RefSeq" id="WP_072607611.1">
    <property type="nucleotide sequence ID" value="NZ_CP018171.1"/>
</dbReference>
<accession>A0A1L3SXK5</accession>
<dbReference type="OrthoDB" id="9005503at2"/>
<name>A0A1L3SXK5_9HYPH</name>